<feature type="compositionally biased region" description="Low complexity" evidence="2">
    <location>
        <begin position="59"/>
        <end position="72"/>
    </location>
</feature>
<organism evidence="4 5">
    <name type="scientific">Dactylosporangium aurantiacum</name>
    <dbReference type="NCBI Taxonomy" id="35754"/>
    <lineage>
        <taxon>Bacteria</taxon>
        <taxon>Bacillati</taxon>
        <taxon>Actinomycetota</taxon>
        <taxon>Actinomycetes</taxon>
        <taxon>Micromonosporales</taxon>
        <taxon>Micromonosporaceae</taxon>
        <taxon>Dactylosporangium</taxon>
    </lineage>
</organism>
<dbReference type="OrthoDB" id="9808778at2"/>
<dbReference type="PANTHER" id="PTHR36842">
    <property type="entry name" value="PROTEIN TOLB HOMOLOG"/>
    <property type="match status" value="1"/>
</dbReference>
<feature type="region of interest" description="Disordered" evidence="2">
    <location>
        <begin position="55"/>
        <end position="74"/>
    </location>
</feature>
<reference evidence="4" key="1">
    <citation type="submission" date="2021-04" db="EMBL/GenBank/DDBJ databases">
        <title>Dactylosporangium aurantiacum NRRL B-8018 full assembly.</title>
        <authorList>
            <person name="Hartkoorn R.C."/>
            <person name="Beaudoing E."/>
            <person name="Hot D."/>
        </authorList>
    </citation>
    <scope>NUCLEOTIDE SEQUENCE</scope>
    <source>
        <strain evidence="4">NRRL B-8018</strain>
    </source>
</reference>
<sequence length="646" mass="66683">MSHTYARRIIVGGVTLATVAATATAANATQPGEVGQVAYRVGGALYRANPDGSGATLMSSSSATPGTTGSWSDDGSRYAYSSLGGLVSVRNTGGWTVQITGDAADIDPEWSPGGRYLYFSRNGHLFGAVSDGSAEAEPLGADHGNAYQDTDPAVSSQYQIIFERTAPGQPVSIWQYPQGNPSVEVKLVDGASPDFAPDGDRFAYIFAGNLWTAAADGSDKQQLTTDGTASDPAYSPDGTEIAFSTAGALKKIKIDGTGLSTIKAAGTAPAWQTLNTNGVERVWGSDGVATAIATSQWNYVDDGQGGDDAGRIEAGAVVLTRSDTYLDALVGSALAIKNDAPLLITKPGNTVEPRVVSEIGRVLGGHGDVYLLGGTLALPEGIETQLKNLGYTVHRIWGQNHYETAVAINQQITTDPQVAIVTTGANYYDALAAGAAAGAVGDTAIILTDGGTMPPSSAAYLNSLDPSKVAVVTAGGPGDTALANALSRGQLGNWAGFTMNDAYRLVGNDEISTALQLAKFFFSTPTFVAISTNRGWQDALTGGAMIGASHGPLLLTAPDRLDGGVTEYLAENSASIWYGVMLGGYLALPDALIEPYGNAFSAQFTYFPGGLAAGKTQLRAQPAQPRSLVPHADLDPKSVPGLRAGR</sequence>
<dbReference type="SUPFAM" id="SSF69304">
    <property type="entry name" value="Tricorn protease N-terminal domain"/>
    <property type="match status" value="1"/>
</dbReference>
<dbReference type="InterPro" id="IPR007253">
    <property type="entry name" value="Cell_wall-bd_2"/>
</dbReference>
<dbReference type="Gene3D" id="2.120.10.60">
    <property type="entry name" value="Tricorn protease N-terminal domain"/>
    <property type="match status" value="1"/>
</dbReference>
<evidence type="ECO:0000313" key="5">
    <source>
        <dbReference type="Proteomes" id="UP001058003"/>
    </source>
</evidence>
<evidence type="ECO:0000256" key="1">
    <source>
        <dbReference type="ARBA" id="ARBA00009820"/>
    </source>
</evidence>
<evidence type="ECO:0000256" key="2">
    <source>
        <dbReference type="SAM" id="MobiDB-lite"/>
    </source>
</evidence>
<dbReference type="RefSeq" id="WP_033364510.1">
    <property type="nucleotide sequence ID" value="NZ_CP073767.1"/>
</dbReference>
<comment type="similarity">
    <text evidence="1">Belongs to the TolB family.</text>
</comment>
<gene>
    <name evidence="4" type="ORF">Daura_02020</name>
</gene>
<dbReference type="Gene3D" id="2.120.10.30">
    <property type="entry name" value="TolB, C-terminal domain"/>
    <property type="match status" value="1"/>
</dbReference>
<feature type="chain" id="PRO_5040145075" evidence="3">
    <location>
        <begin position="26"/>
        <end position="646"/>
    </location>
</feature>
<proteinExistence type="inferred from homology"/>
<evidence type="ECO:0000256" key="3">
    <source>
        <dbReference type="SAM" id="SignalP"/>
    </source>
</evidence>
<dbReference type="InterPro" id="IPR011042">
    <property type="entry name" value="6-blade_b-propeller_TolB-like"/>
</dbReference>
<feature type="region of interest" description="Disordered" evidence="2">
    <location>
        <begin position="217"/>
        <end position="237"/>
    </location>
</feature>
<evidence type="ECO:0000313" key="4">
    <source>
        <dbReference type="EMBL" id="UWZ55083.1"/>
    </source>
</evidence>
<dbReference type="InterPro" id="IPR011659">
    <property type="entry name" value="WD40"/>
</dbReference>
<feature type="signal peptide" evidence="3">
    <location>
        <begin position="1"/>
        <end position="25"/>
    </location>
</feature>
<keyword evidence="5" id="KW-1185">Reference proteome</keyword>
<keyword evidence="3" id="KW-0732">Signal</keyword>
<dbReference type="PANTHER" id="PTHR36842:SF1">
    <property type="entry name" value="PROTEIN TOLB"/>
    <property type="match status" value="1"/>
</dbReference>
<dbReference type="KEGG" id="daur:Daura_02020"/>
<dbReference type="AlphaFoldDB" id="A0A9Q9IHY3"/>
<dbReference type="Proteomes" id="UP001058003">
    <property type="component" value="Chromosome"/>
</dbReference>
<protein>
    <submittedName>
        <fullName evidence="4">Cell wall-binding repeat-containing protein</fullName>
    </submittedName>
</protein>
<dbReference type="Pfam" id="PF04122">
    <property type="entry name" value="CW_binding_2"/>
    <property type="match status" value="3"/>
</dbReference>
<dbReference type="EMBL" id="CP073767">
    <property type="protein sequence ID" value="UWZ55083.1"/>
    <property type="molecule type" value="Genomic_DNA"/>
</dbReference>
<feature type="region of interest" description="Disordered" evidence="2">
    <location>
        <begin position="622"/>
        <end position="646"/>
    </location>
</feature>
<name>A0A9Q9IHY3_9ACTN</name>
<dbReference type="Pfam" id="PF07676">
    <property type="entry name" value="PD40"/>
    <property type="match status" value="2"/>
</dbReference>
<accession>A0A9Q9IHY3</accession>